<comment type="function">
    <text evidence="1 6">Required for the transposition of the insertion element.</text>
</comment>
<dbReference type="AlphaFoldDB" id="A0A841GFI5"/>
<evidence type="ECO:0000313" key="8">
    <source>
        <dbReference type="Proteomes" id="UP000555828"/>
    </source>
</evidence>
<dbReference type="PROSITE" id="PS01007">
    <property type="entry name" value="TRANSPOSASE_MUTATOR"/>
    <property type="match status" value="1"/>
</dbReference>
<comment type="similarity">
    <text evidence="2 6">Belongs to the transposase mutator family.</text>
</comment>
<dbReference type="InterPro" id="IPR001207">
    <property type="entry name" value="Transposase_mutator"/>
</dbReference>
<dbReference type="Proteomes" id="UP000555828">
    <property type="component" value="Unassembled WGS sequence"/>
</dbReference>
<dbReference type="Pfam" id="PF00872">
    <property type="entry name" value="Transposase_mut"/>
    <property type="match status" value="1"/>
</dbReference>
<keyword evidence="3 6" id="KW-0815">Transposition</keyword>
<gene>
    <name evidence="7" type="ORF">HNP65_000780</name>
</gene>
<comment type="caution">
    <text evidence="7">The sequence shown here is derived from an EMBL/GenBank/DDBJ whole genome shotgun (WGS) entry which is preliminary data.</text>
</comment>
<accession>A0A841GFI5</accession>
<proteinExistence type="inferred from homology"/>
<dbReference type="NCBIfam" id="NF033543">
    <property type="entry name" value="transpos_IS256"/>
    <property type="match status" value="1"/>
</dbReference>
<dbReference type="GO" id="GO:0004803">
    <property type="term" value="F:transposase activity"/>
    <property type="evidence" value="ECO:0007669"/>
    <property type="project" value="UniProtKB-UniRule"/>
</dbReference>
<dbReference type="PANTHER" id="PTHR33217">
    <property type="entry name" value="TRANSPOSASE FOR INSERTION SEQUENCE ELEMENT IS1081"/>
    <property type="match status" value="1"/>
</dbReference>
<dbReference type="EMBL" id="JACHEX010000002">
    <property type="protein sequence ID" value="MBB6062342.1"/>
    <property type="molecule type" value="Genomic_DNA"/>
</dbReference>
<dbReference type="GO" id="GO:0003677">
    <property type="term" value="F:DNA binding"/>
    <property type="evidence" value="ECO:0007669"/>
    <property type="project" value="UniProtKB-UniRule"/>
</dbReference>
<evidence type="ECO:0000313" key="7">
    <source>
        <dbReference type="EMBL" id="MBB6062342.1"/>
    </source>
</evidence>
<protein>
    <recommendedName>
        <fullName evidence="6">Mutator family transposase</fullName>
    </recommendedName>
</protein>
<dbReference type="PANTHER" id="PTHR33217:SF8">
    <property type="entry name" value="MUTATOR FAMILY TRANSPOSASE"/>
    <property type="match status" value="1"/>
</dbReference>
<keyword evidence="6" id="KW-0814">Transposable element</keyword>
<evidence type="ECO:0000256" key="4">
    <source>
        <dbReference type="ARBA" id="ARBA00023125"/>
    </source>
</evidence>
<keyword evidence="4 6" id="KW-0238">DNA-binding</keyword>
<evidence type="ECO:0000256" key="1">
    <source>
        <dbReference type="ARBA" id="ARBA00002190"/>
    </source>
</evidence>
<evidence type="ECO:0000256" key="3">
    <source>
        <dbReference type="ARBA" id="ARBA00022578"/>
    </source>
</evidence>
<evidence type="ECO:0000256" key="6">
    <source>
        <dbReference type="RuleBase" id="RU365089"/>
    </source>
</evidence>
<keyword evidence="8" id="KW-1185">Reference proteome</keyword>
<evidence type="ECO:0000256" key="2">
    <source>
        <dbReference type="ARBA" id="ARBA00010961"/>
    </source>
</evidence>
<organism evidence="7 8">
    <name type="scientific">Thermosipho japonicus</name>
    <dbReference type="NCBI Taxonomy" id="90323"/>
    <lineage>
        <taxon>Bacteria</taxon>
        <taxon>Thermotogati</taxon>
        <taxon>Thermotogota</taxon>
        <taxon>Thermotogae</taxon>
        <taxon>Thermotogales</taxon>
        <taxon>Fervidobacteriaceae</taxon>
        <taxon>Thermosipho</taxon>
    </lineage>
</organism>
<evidence type="ECO:0000256" key="5">
    <source>
        <dbReference type="ARBA" id="ARBA00023172"/>
    </source>
</evidence>
<dbReference type="GO" id="GO:0006313">
    <property type="term" value="P:DNA transposition"/>
    <property type="evidence" value="ECO:0007669"/>
    <property type="project" value="UniProtKB-UniRule"/>
</dbReference>
<sequence length="297" mass="34433">MVKKKKKEESNIEKLAKLIARDPEVNTMKDVYDKIKELMGPIIQEMLETELEDELGYEKYDKENKETDNSRNGYSSKKVRSSMGEIELKIPRDRKGVYEPKIIPKYKRDISDIESRIIEMYGLGLSTKDITKNVEDIYGVELSAEMISKITNKILPEIREWQSRPLEEIYTFVFMDGIVFKVKDDGEIIKKTAYVVIGVNIDGFKEVLGIYIGEIESSKFWLRVLNDLKNRGVKDILIASVDGLTGFPQAIKAAFPDTVVQRCIIHQIRNTLKYVNYKDRKELVNDLKKYIKHPIKI</sequence>
<keyword evidence="5 6" id="KW-0233">DNA recombination</keyword>
<name>A0A841GFI5_9BACT</name>
<reference evidence="7 8" key="1">
    <citation type="submission" date="2020-08" db="EMBL/GenBank/DDBJ databases">
        <title>Genomic Encyclopedia of Type Strains, Phase IV (KMG-IV): sequencing the most valuable type-strain genomes for metagenomic binning, comparative biology and taxonomic classification.</title>
        <authorList>
            <person name="Goeker M."/>
        </authorList>
    </citation>
    <scope>NUCLEOTIDE SEQUENCE [LARGE SCALE GENOMIC DNA]</scope>
    <source>
        <strain evidence="7 8">DSM 13481</strain>
    </source>
</reference>